<protein>
    <submittedName>
        <fullName evidence="2">Uncharacterized protein</fullName>
    </submittedName>
</protein>
<dbReference type="AlphaFoldDB" id="A0AAV7VA06"/>
<dbReference type="EMBL" id="JANPWB010000003">
    <property type="protein sequence ID" value="KAJ1198408.1"/>
    <property type="molecule type" value="Genomic_DNA"/>
</dbReference>
<comment type="caution">
    <text evidence="2">The sequence shown here is derived from an EMBL/GenBank/DDBJ whole genome shotgun (WGS) entry which is preliminary data.</text>
</comment>
<sequence>MGPWPWALGRFDASVPQPPTSQVPTVCRAGRRGRGLIHPEAGSPLSPHPASHQPEAPSASSVLHICAREQPYPQGVPPPRHDVGSSTGLGLAYAQAAILVYHEVMRARVPDELICSITKPPATVEVAPFAGTDV</sequence>
<dbReference type="Proteomes" id="UP001066276">
    <property type="component" value="Chromosome 2_1"/>
</dbReference>
<organism evidence="2 3">
    <name type="scientific">Pleurodeles waltl</name>
    <name type="common">Iberian ribbed newt</name>
    <dbReference type="NCBI Taxonomy" id="8319"/>
    <lineage>
        <taxon>Eukaryota</taxon>
        <taxon>Metazoa</taxon>
        <taxon>Chordata</taxon>
        <taxon>Craniata</taxon>
        <taxon>Vertebrata</taxon>
        <taxon>Euteleostomi</taxon>
        <taxon>Amphibia</taxon>
        <taxon>Batrachia</taxon>
        <taxon>Caudata</taxon>
        <taxon>Salamandroidea</taxon>
        <taxon>Salamandridae</taxon>
        <taxon>Pleurodelinae</taxon>
        <taxon>Pleurodeles</taxon>
    </lineage>
</organism>
<accession>A0AAV7VA06</accession>
<keyword evidence="3" id="KW-1185">Reference proteome</keyword>
<feature type="region of interest" description="Disordered" evidence="1">
    <location>
        <begin position="34"/>
        <end position="61"/>
    </location>
</feature>
<name>A0AAV7VA06_PLEWA</name>
<evidence type="ECO:0000256" key="1">
    <source>
        <dbReference type="SAM" id="MobiDB-lite"/>
    </source>
</evidence>
<gene>
    <name evidence="2" type="ORF">NDU88_002249</name>
</gene>
<reference evidence="2" key="1">
    <citation type="journal article" date="2022" name="bioRxiv">
        <title>Sequencing and chromosome-scale assembly of the giantPleurodeles waltlgenome.</title>
        <authorList>
            <person name="Brown T."/>
            <person name="Elewa A."/>
            <person name="Iarovenko S."/>
            <person name="Subramanian E."/>
            <person name="Araus A.J."/>
            <person name="Petzold A."/>
            <person name="Susuki M."/>
            <person name="Suzuki K.-i.T."/>
            <person name="Hayashi T."/>
            <person name="Toyoda A."/>
            <person name="Oliveira C."/>
            <person name="Osipova E."/>
            <person name="Leigh N.D."/>
            <person name="Simon A."/>
            <person name="Yun M.H."/>
        </authorList>
    </citation>
    <scope>NUCLEOTIDE SEQUENCE</scope>
    <source>
        <strain evidence="2">20211129_DDA</strain>
        <tissue evidence="2">Liver</tissue>
    </source>
</reference>
<proteinExistence type="predicted"/>
<evidence type="ECO:0000313" key="3">
    <source>
        <dbReference type="Proteomes" id="UP001066276"/>
    </source>
</evidence>
<evidence type="ECO:0000313" key="2">
    <source>
        <dbReference type="EMBL" id="KAJ1198408.1"/>
    </source>
</evidence>